<evidence type="ECO:0000313" key="2">
    <source>
        <dbReference type="Proteomes" id="UP000030445"/>
    </source>
</evidence>
<evidence type="ECO:0000313" key="1">
    <source>
        <dbReference type="EMBL" id="KGF97963.1"/>
    </source>
</evidence>
<name>A0A0A2AC22_PROMR</name>
<proteinExistence type="predicted"/>
<dbReference type="Proteomes" id="UP000030445">
    <property type="component" value="Unassembled WGS sequence"/>
</dbReference>
<protein>
    <submittedName>
        <fullName evidence="1">Uncharacterized protein</fullName>
    </submittedName>
</protein>
<gene>
    <name evidence="1" type="ORF">EU96_0950</name>
</gene>
<organism evidence="1 2">
    <name type="scientific">Prochlorococcus marinus str. MIT 9302</name>
    <dbReference type="NCBI Taxonomy" id="74545"/>
    <lineage>
        <taxon>Bacteria</taxon>
        <taxon>Bacillati</taxon>
        <taxon>Cyanobacteriota</taxon>
        <taxon>Cyanophyceae</taxon>
        <taxon>Synechococcales</taxon>
        <taxon>Prochlorococcaceae</taxon>
        <taxon>Prochlorococcus</taxon>
    </lineage>
</organism>
<reference evidence="2" key="1">
    <citation type="journal article" date="2014" name="Sci. Data">
        <title>Genomes of diverse isolates of the marine cyanobacterium Prochlorococcus.</title>
        <authorList>
            <person name="Biller S."/>
            <person name="Berube P."/>
            <person name="Thompson J."/>
            <person name="Kelly L."/>
            <person name="Roggensack S."/>
            <person name="Awad L."/>
            <person name="Roache-Johnson K."/>
            <person name="Ding H."/>
            <person name="Giovannoni S.J."/>
            <person name="Moore L.R."/>
            <person name="Chisholm S.W."/>
        </authorList>
    </citation>
    <scope>NUCLEOTIDE SEQUENCE [LARGE SCALE GENOMIC DNA]</scope>
    <source>
        <strain evidence="2">MIT 9302</strain>
    </source>
</reference>
<dbReference type="RefSeq" id="WP_032526620.1">
    <property type="nucleotide sequence ID" value="NZ_CP138951.1"/>
</dbReference>
<sequence>MNNLINPLALGKVLKKYNLTPQNKQQVVLLSKQKTATWSAIHRLARKLEFKQSVVDQQQQH</sequence>
<accession>A0A0A2AC22</accession>
<dbReference type="AlphaFoldDB" id="A0A0A2AC22"/>
<dbReference type="OrthoDB" id="542004at2"/>
<dbReference type="STRING" id="74545.EU96_0950"/>
<comment type="caution">
    <text evidence="1">The sequence shown here is derived from an EMBL/GenBank/DDBJ whole genome shotgun (WGS) entry which is preliminary data.</text>
</comment>
<dbReference type="EMBL" id="JNAM01000008">
    <property type="protein sequence ID" value="KGF97963.1"/>
    <property type="molecule type" value="Genomic_DNA"/>
</dbReference>